<dbReference type="InParanoid" id="A0A316YEL7"/>
<gene>
    <name evidence="1" type="ORF">FA10DRAFT_304937</name>
</gene>
<dbReference type="GeneID" id="37047330"/>
<dbReference type="Proteomes" id="UP000245768">
    <property type="component" value="Unassembled WGS sequence"/>
</dbReference>
<proteinExistence type="predicted"/>
<protein>
    <submittedName>
        <fullName evidence="1">Uncharacterized protein</fullName>
    </submittedName>
</protein>
<keyword evidence="2" id="KW-1185">Reference proteome</keyword>
<dbReference type="RefSeq" id="XP_025373691.1">
    <property type="nucleotide sequence ID" value="XM_025525414.1"/>
</dbReference>
<dbReference type="OrthoDB" id="1735926at2759"/>
<reference evidence="1 2" key="1">
    <citation type="journal article" date="2018" name="Mol. Biol. Evol.">
        <title>Broad Genomic Sampling Reveals a Smut Pathogenic Ancestry of the Fungal Clade Ustilaginomycotina.</title>
        <authorList>
            <person name="Kijpornyongpan T."/>
            <person name="Mondo S.J."/>
            <person name="Barry K."/>
            <person name="Sandor L."/>
            <person name="Lee J."/>
            <person name="Lipzen A."/>
            <person name="Pangilinan J."/>
            <person name="LaButti K."/>
            <person name="Hainaut M."/>
            <person name="Henrissat B."/>
            <person name="Grigoriev I.V."/>
            <person name="Spatafora J.W."/>
            <person name="Aime M.C."/>
        </authorList>
    </citation>
    <scope>NUCLEOTIDE SEQUENCE [LARGE SCALE GENOMIC DNA]</scope>
    <source>
        <strain evidence="1 2">MCA 4198</strain>
    </source>
</reference>
<evidence type="ECO:0000313" key="2">
    <source>
        <dbReference type="Proteomes" id="UP000245768"/>
    </source>
</evidence>
<name>A0A316YEL7_9BASI</name>
<accession>A0A316YEL7</accession>
<dbReference type="EMBL" id="KZ819645">
    <property type="protein sequence ID" value="PWN86493.1"/>
    <property type="molecule type" value="Genomic_DNA"/>
</dbReference>
<evidence type="ECO:0000313" key="1">
    <source>
        <dbReference type="EMBL" id="PWN86493.1"/>
    </source>
</evidence>
<sequence length="106" mass="11739">MKVHRSGFVAQGLQQRRSVFGPKPRLARQNHSEAPAVCEDGLIARFKGLADDCTVPPQDCVICVINLMPAVVHIVDMKHRTHDPYGLNEVHLASPLVAIVFPIFFV</sequence>
<dbReference type="AlphaFoldDB" id="A0A316YEL7"/>
<organism evidence="1 2">
    <name type="scientific">Acaromyces ingoldii</name>
    <dbReference type="NCBI Taxonomy" id="215250"/>
    <lineage>
        <taxon>Eukaryota</taxon>
        <taxon>Fungi</taxon>
        <taxon>Dikarya</taxon>
        <taxon>Basidiomycota</taxon>
        <taxon>Ustilaginomycotina</taxon>
        <taxon>Exobasidiomycetes</taxon>
        <taxon>Exobasidiales</taxon>
        <taxon>Cryptobasidiaceae</taxon>
        <taxon>Acaromyces</taxon>
    </lineage>
</organism>